<dbReference type="OrthoDB" id="9813719at2"/>
<name>A0A2V2YGK6_9BACL</name>
<gene>
    <name evidence="7" type="ORF">DFQ01_14414</name>
</gene>
<evidence type="ECO:0000313" key="8">
    <source>
        <dbReference type="Proteomes" id="UP000246635"/>
    </source>
</evidence>
<evidence type="ECO:0000256" key="1">
    <source>
        <dbReference type="ARBA" id="ARBA00011975"/>
    </source>
</evidence>
<keyword evidence="4 6" id="KW-0949">S-adenosyl-L-methionine</keyword>
<accession>A0A2V2YGK6</accession>
<sequence>MQQLRELVVDNFAGGGGASTGIEMAIGRSVDVAINHDPAAIAMHEANHPDTVHYCESVWDVDPRDVAAGQQVGLVWLSPDCTHHSKARGGKPRQKGIRGLAWVGVRWAATVKPRVIMLENVEEFMEWGPLDADGRPIKAKKGRTFRSFVNALRRHGYRVEWRVLKACDYGAPTTRKRLFMIARCDGKPIVWPEESHAEAGSLAVKSGRKMPYRVAAEIIDWSIPCPSIFERKKPLAENTMRRIARGLKKFVLDNPDPFIIKVNHSSDDVFRGQTLSEPLQTITSKNGWGIVTPYLTRIGQTGFGGDRMSYSLDEPITTITTKAEHMLISPTLIQTGYGEREGQQPRALDLQKPIGTLVAGGQKHALVAALLAQYHSETASHDARGQTLDSPIMTLDTSNRYALVTSNLIKFRGDNIGSSVEEPIPTITAGGNHIGEVRAFLMAYYGASVGQPLSTPLGTVTTHDRFGLVMIHGTPYQIVDIGMRMLTPRELYNGQGFPMSYIINPTFNGKPFSQAEQVAKCGNSVSPVIPEALVRANLPELCVAKNRDRFSEADLEVMLA</sequence>
<keyword evidence="8" id="KW-1185">Reference proteome</keyword>
<dbReference type="GO" id="GO:0009307">
    <property type="term" value="P:DNA restriction-modification system"/>
    <property type="evidence" value="ECO:0007669"/>
    <property type="project" value="UniProtKB-KW"/>
</dbReference>
<dbReference type="PANTHER" id="PTHR10629:SF52">
    <property type="entry name" value="DNA (CYTOSINE-5)-METHYLTRANSFERASE 1"/>
    <property type="match status" value="1"/>
</dbReference>
<organism evidence="7 8">
    <name type="scientific">Paenibacillus cellulosilyticus</name>
    <dbReference type="NCBI Taxonomy" id="375489"/>
    <lineage>
        <taxon>Bacteria</taxon>
        <taxon>Bacillati</taxon>
        <taxon>Bacillota</taxon>
        <taxon>Bacilli</taxon>
        <taxon>Bacillales</taxon>
        <taxon>Paenibacillaceae</taxon>
        <taxon>Paenibacillus</taxon>
    </lineage>
</organism>
<comment type="caution">
    <text evidence="7">The sequence shown here is derived from an EMBL/GenBank/DDBJ whole genome shotgun (WGS) entry which is preliminary data.</text>
</comment>
<dbReference type="InterPro" id="IPR029063">
    <property type="entry name" value="SAM-dependent_MTases_sf"/>
</dbReference>
<evidence type="ECO:0000256" key="6">
    <source>
        <dbReference type="PROSITE-ProRule" id="PRU01016"/>
    </source>
</evidence>
<dbReference type="EC" id="2.1.1.37" evidence="1"/>
<dbReference type="Gene3D" id="3.90.120.10">
    <property type="entry name" value="DNA Methylase, subunit A, domain 2"/>
    <property type="match status" value="1"/>
</dbReference>
<evidence type="ECO:0000256" key="2">
    <source>
        <dbReference type="ARBA" id="ARBA00022603"/>
    </source>
</evidence>
<keyword evidence="2 6" id="KW-0489">Methyltransferase</keyword>
<dbReference type="Pfam" id="PF00145">
    <property type="entry name" value="DNA_methylase"/>
    <property type="match status" value="1"/>
</dbReference>
<keyword evidence="3 6" id="KW-0808">Transferase</keyword>
<reference evidence="7 8" key="1">
    <citation type="submission" date="2018-05" db="EMBL/GenBank/DDBJ databases">
        <title>Genomic Encyclopedia of Type Strains, Phase III (KMG-III): the genomes of soil and plant-associated and newly described type strains.</title>
        <authorList>
            <person name="Whitman W."/>
        </authorList>
    </citation>
    <scope>NUCLEOTIDE SEQUENCE [LARGE SCALE GENOMIC DNA]</scope>
    <source>
        <strain evidence="7 8">CECT 5696</strain>
    </source>
</reference>
<evidence type="ECO:0000313" key="7">
    <source>
        <dbReference type="EMBL" id="PWV90238.1"/>
    </source>
</evidence>
<feature type="active site" evidence="6">
    <location>
        <position position="81"/>
    </location>
</feature>
<dbReference type="Proteomes" id="UP000246635">
    <property type="component" value="Unassembled WGS sequence"/>
</dbReference>
<dbReference type="PRINTS" id="PR00105">
    <property type="entry name" value="C5METTRFRASE"/>
</dbReference>
<evidence type="ECO:0000256" key="3">
    <source>
        <dbReference type="ARBA" id="ARBA00022679"/>
    </source>
</evidence>
<dbReference type="GO" id="GO:0003886">
    <property type="term" value="F:DNA (cytosine-5-)-methyltransferase activity"/>
    <property type="evidence" value="ECO:0007669"/>
    <property type="project" value="UniProtKB-EC"/>
</dbReference>
<evidence type="ECO:0000256" key="4">
    <source>
        <dbReference type="ARBA" id="ARBA00022691"/>
    </source>
</evidence>
<dbReference type="GO" id="GO:0003677">
    <property type="term" value="F:DNA binding"/>
    <property type="evidence" value="ECO:0007669"/>
    <property type="project" value="TreeGrafter"/>
</dbReference>
<comment type="similarity">
    <text evidence="6">Belongs to the class I-like SAM-binding methyltransferase superfamily. C5-methyltransferase family.</text>
</comment>
<protein>
    <recommendedName>
        <fullName evidence="1">DNA (cytosine-5-)-methyltransferase</fullName>
        <ecNumber evidence="1">2.1.1.37</ecNumber>
    </recommendedName>
</protein>
<dbReference type="PANTHER" id="PTHR10629">
    <property type="entry name" value="CYTOSINE-SPECIFIC METHYLTRANSFERASE"/>
    <property type="match status" value="1"/>
</dbReference>
<dbReference type="EMBL" id="QGTQ01000044">
    <property type="protein sequence ID" value="PWV90238.1"/>
    <property type="molecule type" value="Genomic_DNA"/>
</dbReference>
<evidence type="ECO:0000256" key="5">
    <source>
        <dbReference type="ARBA" id="ARBA00022747"/>
    </source>
</evidence>
<dbReference type="RefSeq" id="WP_110047440.1">
    <property type="nucleotide sequence ID" value="NZ_CP054610.1"/>
</dbReference>
<dbReference type="AlphaFoldDB" id="A0A2V2YGK6"/>
<dbReference type="InterPro" id="IPR001525">
    <property type="entry name" value="C5_MeTfrase"/>
</dbReference>
<dbReference type="GO" id="GO:0032259">
    <property type="term" value="P:methylation"/>
    <property type="evidence" value="ECO:0007669"/>
    <property type="project" value="UniProtKB-KW"/>
</dbReference>
<dbReference type="InterPro" id="IPR050390">
    <property type="entry name" value="C5-Methyltransferase"/>
</dbReference>
<keyword evidence="5" id="KW-0680">Restriction system</keyword>
<dbReference type="GO" id="GO:0044027">
    <property type="term" value="P:negative regulation of gene expression via chromosomal CpG island methylation"/>
    <property type="evidence" value="ECO:0007669"/>
    <property type="project" value="TreeGrafter"/>
</dbReference>
<dbReference type="PROSITE" id="PS51679">
    <property type="entry name" value="SAM_MT_C5"/>
    <property type="match status" value="1"/>
</dbReference>
<proteinExistence type="inferred from homology"/>
<dbReference type="Gene3D" id="3.40.50.150">
    <property type="entry name" value="Vaccinia Virus protein VP39"/>
    <property type="match status" value="1"/>
</dbReference>
<dbReference type="SUPFAM" id="SSF53335">
    <property type="entry name" value="S-adenosyl-L-methionine-dependent methyltransferases"/>
    <property type="match status" value="1"/>
</dbReference>